<dbReference type="AlphaFoldDB" id="A0A327S9F8"/>
<dbReference type="SUPFAM" id="SSF47781">
    <property type="entry name" value="RuvA domain 2-like"/>
    <property type="match status" value="1"/>
</dbReference>
<feature type="domain" description="Elp3/MiaA/NifB-like radical SAM core" evidence="6">
    <location>
        <begin position="69"/>
        <end position="296"/>
    </location>
</feature>
<evidence type="ECO:0000256" key="3">
    <source>
        <dbReference type="ARBA" id="ARBA00022723"/>
    </source>
</evidence>
<evidence type="ECO:0000256" key="1">
    <source>
        <dbReference type="ARBA" id="ARBA00001966"/>
    </source>
</evidence>
<dbReference type="InterPro" id="IPR013785">
    <property type="entry name" value="Aldolase_TIM"/>
</dbReference>
<evidence type="ECO:0000256" key="4">
    <source>
        <dbReference type="ARBA" id="ARBA00023004"/>
    </source>
</evidence>
<dbReference type="GO" id="GO:0051536">
    <property type="term" value="F:iron-sulfur cluster binding"/>
    <property type="evidence" value="ECO:0007669"/>
    <property type="project" value="UniProtKB-KW"/>
</dbReference>
<dbReference type="SUPFAM" id="SSF102114">
    <property type="entry name" value="Radical SAM enzymes"/>
    <property type="match status" value="1"/>
</dbReference>
<dbReference type="PANTHER" id="PTHR21180">
    <property type="entry name" value="ENDONUCLEASE/EXONUCLEASE/PHOSPHATASE FAMILY DOMAIN-CONTAINING PROTEIN 1"/>
    <property type="match status" value="1"/>
</dbReference>
<protein>
    <submittedName>
        <fullName evidence="7">Putative DNA modification/repair radical SAM protein</fullName>
    </submittedName>
</protein>
<evidence type="ECO:0000256" key="2">
    <source>
        <dbReference type="ARBA" id="ARBA00022691"/>
    </source>
</evidence>
<proteinExistence type="predicted"/>
<dbReference type="SFLD" id="SFLDS00029">
    <property type="entry name" value="Radical_SAM"/>
    <property type="match status" value="1"/>
</dbReference>
<dbReference type="NCBIfam" id="TIGR03916">
    <property type="entry name" value="rSAM_link_UDG"/>
    <property type="match status" value="1"/>
</dbReference>
<dbReference type="SFLD" id="SFLDG01102">
    <property type="entry name" value="Uncharacterised_Radical_SAM_Su"/>
    <property type="match status" value="1"/>
</dbReference>
<dbReference type="PANTHER" id="PTHR21180:SF9">
    <property type="entry name" value="TYPE II SECRETION SYSTEM PROTEIN K"/>
    <property type="match status" value="1"/>
</dbReference>
<accession>A0A327S9F8</accession>
<evidence type="ECO:0000259" key="6">
    <source>
        <dbReference type="SMART" id="SM00729"/>
    </source>
</evidence>
<sequence length="432" mass="49529">MTQISNSPKSIFMSFERIQEKLKILADAAKYDVSCASSGSKRSNINKGLGDATGMGICHSYTEDGRCVSLLKILLTNYCIFDCAYCVTRKSNDIKRAAFQVQEVVDLTINFYRRNYIEGLFLSSGIFKSADYTMERLVAVAKKLRLEENFNGYIHLKSIPGASDELMKEAGLYADRLSVNIEIPTKEGLKLLAPEKNREDFIKPMLKVKNEIIQYQSEKKIIKSTPTFAPAGQSTQMIIGASGESDQQIMWTSNYFYKKFNLKRVYYSGYIPISHDPRLPQIGTDVPMLRENRLYQTDWLMRFYGFEVHEILNNEHQNLDLDVDPKLGWALRNMAHFPVDVNKADKFMLARIPGLGMKSVHKILQARQFRNLNWDHLKLMGVALNRAKYFLVCDSRDFERRDLTGPQLKSIILQNTTSKYQNILSPQLNLFG</sequence>
<dbReference type="GO" id="GO:0003824">
    <property type="term" value="F:catalytic activity"/>
    <property type="evidence" value="ECO:0007669"/>
    <property type="project" value="InterPro"/>
</dbReference>
<dbReference type="InterPro" id="IPR010994">
    <property type="entry name" value="RuvA_2-like"/>
</dbReference>
<dbReference type="InterPro" id="IPR051675">
    <property type="entry name" value="Endo/Exo/Phosphatase_dom_1"/>
</dbReference>
<keyword evidence="5" id="KW-0411">Iron-sulfur</keyword>
<dbReference type="SMART" id="SM00729">
    <property type="entry name" value="Elp3"/>
    <property type="match status" value="1"/>
</dbReference>
<dbReference type="InterPro" id="IPR058240">
    <property type="entry name" value="rSAM_sf"/>
</dbReference>
<comment type="caution">
    <text evidence="7">The sequence shown here is derived from an EMBL/GenBank/DDBJ whole genome shotgun (WGS) entry which is preliminary data.</text>
</comment>
<dbReference type="InterPro" id="IPR023874">
    <property type="entry name" value="DNA_rSAM_put"/>
</dbReference>
<comment type="cofactor">
    <cofactor evidence="1">
        <name>[4Fe-4S] cluster</name>
        <dbReference type="ChEBI" id="CHEBI:49883"/>
    </cofactor>
</comment>
<dbReference type="Proteomes" id="UP000248987">
    <property type="component" value="Unassembled WGS sequence"/>
</dbReference>
<keyword evidence="2" id="KW-0949">S-adenosyl-L-methionine</keyword>
<dbReference type="InterPro" id="IPR006638">
    <property type="entry name" value="Elp3/MiaA/NifB-like_rSAM"/>
</dbReference>
<dbReference type="Gene3D" id="3.20.20.70">
    <property type="entry name" value="Aldolase class I"/>
    <property type="match status" value="1"/>
</dbReference>
<name>A0A327S9F8_9FLAO</name>
<dbReference type="Pfam" id="PF04055">
    <property type="entry name" value="Radical_SAM"/>
    <property type="match status" value="1"/>
</dbReference>
<dbReference type="InterPro" id="IPR007197">
    <property type="entry name" value="rSAM"/>
</dbReference>
<keyword evidence="3" id="KW-0479">Metal-binding</keyword>
<dbReference type="EMBL" id="QLLQ01000004">
    <property type="protein sequence ID" value="RAJ25315.1"/>
    <property type="molecule type" value="Genomic_DNA"/>
</dbReference>
<evidence type="ECO:0000313" key="7">
    <source>
        <dbReference type="EMBL" id="RAJ25315.1"/>
    </source>
</evidence>
<reference evidence="7 8" key="1">
    <citation type="submission" date="2018-06" db="EMBL/GenBank/DDBJ databases">
        <title>Genomic Encyclopedia of Archaeal and Bacterial Type Strains, Phase II (KMG-II): from individual species to whole genera.</title>
        <authorList>
            <person name="Goeker M."/>
        </authorList>
    </citation>
    <scope>NUCLEOTIDE SEQUENCE [LARGE SCALE GENOMIC DNA]</scope>
    <source>
        <strain evidence="7 8">DSM 12408</strain>
    </source>
</reference>
<evidence type="ECO:0000313" key="8">
    <source>
        <dbReference type="Proteomes" id="UP000248987"/>
    </source>
</evidence>
<dbReference type="GO" id="GO:0046872">
    <property type="term" value="F:metal ion binding"/>
    <property type="evidence" value="ECO:0007669"/>
    <property type="project" value="UniProtKB-KW"/>
</dbReference>
<keyword evidence="8" id="KW-1185">Reference proteome</keyword>
<gene>
    <name evidence="7" type="ORF">LX77_01618</name>
</gene>
<evidence type="ECO:0000256" key="5">
    <source>
        <dbReference type="ARBA" id="ARBA00023014"/>
    </source>
</evidence>
<keyword evidence="4" id="KW-0408">Iron</keyword>
<organism evidence="7 8">
    <name type="scientific">Gelidibacter algens</name>
    <dbReference type="NCBI Taxonomy" id="49280"/>
    <lineage>
        <taxon>Bacteria</taxon>
        <taxon>Pseudomonadati</taxon>
        <taxon>Bacteroidota</taxon>
        <taxon>Flavobacteriia</taxon>
        <taxon>Flavobacteriales</taxon>
        <taxon>Flavobacteriaceae</taxon>
        <taxon>Gelidibacter</taxon>
    </lineage>
</organism>